<accession>W4V2X9</accession>
<keyword evidence="3" id="KW-1185">Reference proteome</keyword>
<dbReference type="InterPro" id="IPR046842">
    <property type="entry name" value="SpoIVA_ATPase"/>
</dbReference>
<sequence>MINKSSYSIYEGAKNGITAILKLKFRVKKLIAVGLNKSKEGLRVEKYNIYQQIAERTQGDIYIGVVGPVRTGKSTFIKRFMDLLVIPNIENEFSRGRAKDELPQSASGRTIMTTEPKFVSNEAIKIELDENVQFKVRLVDCVGYMVKGAIGHMENDVPRMVSTPWFDEQIPFVQAAEIGTKKVINDHSTIGS</sequence>
<dbReference type="AlphaFoldDB" id="W4V2X9"/>
<reference evidence="2" key="1">
    <citation type="journal article" date="2014" name="Genome Announc.">
        <title>Draft Genome Sequence of Clostridium straminisolvens Strain JCM 21531T, Isolated from a Cellulose-Degrading Bacterial Community.</title>
        <authorList>
            <person name="Yuki M."/>
            <person name="Oshima K."/>
            <person name="Suda W."/>
            <person name="Sakamoto M."/>
            <person name="Kitamura K."/>
            <person name="Iida T."/>
            <person name="Hattori M."/>
            <person name="Ohkuma M."/>
        </authorList>
    </citation>
    <scope>NUCLEOTIDE SEQUENCE [LARGE SCALE GENOMIC DNA]</scope>
    <source>
        <strain evidence="2">JCM 21531</strain>
    </source>
</reference>
<comment type="caution">
    <text evidence="2">The sequence shown here is derived from an EMBL/GenBank/DDBJ whole genome shotgun (WGS) entry which is preliminary data.</text>
</comment>
<organism evidence="2 3">
    <name type="scientific">Acetivibrio straminisolvens JCM 21531</name>
    <dbReference type="NCBI Taxonomy" id="1294263"/>
    <lineage>
        <taxon>Bacteria</taxon>
        <taxon>Bacillati</taxon>
        <taxon>Bacillota</taxon>
        <taxon>Clostridia</taxon>
        <taxon>Eubacteriales</taxon>
        <taxon>Oscillospiraceae</taxon>
        <taxon>Acetivibrio</taxon>
    </lineage>
</organism>
<dbReference type="EMBL" id="BAVR01000007">
    <property type="protein sequence ID" value="GAE87467.1"/>
    <property type="molecule type" value="Genomic_DNA"/>
</dbReference>
<dbReference type="SUPFAM" id="SSF52540">
    <property type="entry name" value="P-loop containing nucleoside triphosphate hydrolases"/>
    <property type="match status" value="1"/>
</dbReference>
<feature type="domain" description="Stage IV sporulation protein A ATPase" evidence="1">
    <location>
        <begin position="45"/>
        <end position="191"/>
    </location>
</feature>
<evidence type="ECO:0000259" key="1">
    <source>
        <dbReference type="Pfam" id="PF09547"/>
    </source>
</evidence>
<proteinExistence type="predicted"/>
<protein>
    <submittedName>
        <fullName evidence="2">Stage IV sporulation protein A</fullName>
    </submittedName>
</protein>
<dbReference type="InterPro" id="IPR027417">
    <property type="entry name" value="P-loop_NTPase"/>
</dbReference>
<dbReference type="Pfam" id="PF09547">
    <property type="entry name" value="SpoIVA_ATPase"/>
    <property type="match status" value="1"/>
</dbReference>
<dbReference type="Proteomes" id="UP000019109">
    <property type="component" value="Unassembled WGS sequence"/>
</dbReference>
<dbReference type="STRING" id="1294263.JCM21531_837"/>
<evidence type="ECO:0000313" key="3">
    <source>
        <dbReference type="Proteomes" id="UP000019109"/>
    </source>
</evidence>
<name>W4V2X9_9FIRM</name>
<gene>
    <name evidence="2" type="ORF">JCM21531_837</name>
</gene>
<dbReference type="Gene3D" id="3.40.50.300">
    <property type="entry name" value="P-loop containing nucleotide triphosphate hydrolases"/>
    <property type="match status" value="1"/>
</dbReference>
<evidence type="ECO:0000313" key="2">
    <source>
        <dbReference type="EMBL" id="GAE87467.1"/>
    </source>
</evidence>